<dbReference type="RefSeq" id="WP_201651869.1">
    <property type="nucleotide sequence ID" value="NZ_CAJHCS010000014.1"/>
</dbReference>
<dbReference type="Gene3D" id="3.90.1150.10">
    <property type="entry name" value="Aspartate Aminotransferase, domain 1"/>
    <property type="match status" value="1"/>
</dbReference>
<dbReference type="GO" id="GO:0008483">
    <property type="term" value="F:transaminase activity"/>
    <property type="evidence" value="ECO:0007669"/>
    <property type="project" value="UniProtKB-KW"/>
</dbReference>
<dbReference type="EMBL" id="JAZHGC010000033">
    <property type="protein sequence ID" value="MEM5290224.1"/>
    <property type="molecule type" value="Genomic_DNA"/>
</dbReference>
<dbReference type="PANTHER" id="PTHR43713:SF3">
    <property type="entry name" value="GLUTAMATE-1-SEMIALDEHYDE 2,1-AMINOMUTASE 1, CHLOROPLASTIC-RELATED"/>
    <property type="match status" value="1"/>
</dbReference>
<dbReference type="InterPro" id="IPR005814">
    <property type="entry name" value="Aminotrans_3"/>
</dbReference>
<protein>
    <submittedName>
        <fullName evidence="4">Aminotransferase class III-fold pyridoxal phosphate-dependent enzyme</fullName>
    </submittedName>
</protein>
<dbReference type="Proteomes" id="UP001494588">
    <property type="component" value="Unassembled WGS sequence"/>
</dbReference>
<keyword evidence="4" id="KW-0808">Transferase</keyword>
<dbReference type="InterPro" id="IPR015421">
    <property type="entry name" value="PyrdxlP-dep_Trfase_major"/>
</dbReference>
<evidence type="ECO:0000313" key="5">
    <source>
        <dbReference type="Proteomes" id="UP001494588"/>
    </source>
</evidence>
<gene>
    <name evidence="4" type="ORF">V4C55_31320</name>
</gene>
<dbReference type="SUPFAM" id="SSF53383">
    <property type="entry name" value="PLP-dependent transferases"/>
    <property type="match status" value="1"/>
</dbReference>
<organism evidence="4 5">
    <name type="scientific">Paraburkholderia sabiae</name>
    <dbReference type="NCBI Taxonomy" id="273251"/>
    <lineage>
        <taxon>Bacteria</taxon>
        <taxon>Pseudomonadati</taxon>
        <taxon>Pseudomonadota</taxon>
        <taxon>Betaproteobacteria</taxon>
        <taxon>Burkholderiales</taxon>
        <taxon>Burkholderiaceae</taxon>
        <taxon>Paraburkholderia</taxon>
    </lineage>
</organism>
<evidence type="ECO:0000256" key="2">
    <source>
        <dbReference type="ARBA" id="ARBA00022898"/>
    </source>
</evidence>
<evidence type="ECO:0000256" key="3">
    <source>
        <dbReference type="RuleBase" id="RU003560"/>
    </source>
</evidence>
<evidence type="ECO:0000313" key="4">
    <source>
        <dbReference type="EMBL" id="MEM5290224.1"/>
    </source>
</evidence>
<reference evidence="4 5" key="1">
    <citation type="submission" date="2024-01" db="EMBL/GenBank/DDBJ databases">
        <title>The diversity of rhizobia nodulating Mimosa spp. in eleven states of Brazil covering several biomes is determined by host plant, location, and edaphic factors.</title>
        <authorList>
            <person name="Rouws L."/>
            <person name="Barauna A."/>
            <person name="Beukes C."/>
            <person name="De Faria S.M."/>
            <person name="Gross E."/>
            <person name="Dos Reis Junior F.B."/>
            <person name="Simon M."/>
            <person name="Maluk M."/>
            <person name="Odee D.W."/>
            <person name="Kenicer G."/>
            <person name="Young J.P.W."/>
            <person name="Reis V.M."/>
            <person name="Zilli J."/>
            <person name="James E.K."/>
        </authorList>
    </citation>
    <scope>NUCLEOTIDE SEQUENCE [LARGE SCALE GENOMIC DNA]</scope>
    <source>
        <strain evidence="4 5">JPY77</strain>
    </source>
</reference>
<comment type="cofactor">
    <cofactor evidence="1">
        <name>pyridoxal 5'-phosphate</name>
        <dbReference type="ChEBI" id="CHEBI:597326"/>
    </cofactor>
</comment>
<dbReference type="Gene3D" id="3.40.640.10">
    <property type="entry name" value="Type I PLP-dependent aspartate aminotransferase-like (Major domain)"/>
    <property type="match status" value="1"/>
</dbReference>
<comment type="caution">
    <text evidence="4">The sequence shown here is derived from an EMBL/GenBank/DDBJ whole genome shotgun (WGS) entry which is preliminary data.</text>
</comment>
<proteinExistence type="inferred from homology"/>
<evidence type="ECO:0000256" key="1">
    <source>
        <dbReference type="ARBA" id="ARBA00001933"/>
    </source>
</evidence>
<keyword evidence="2 3" id="KW-0663">Pyridoxal phosphate</keyword>
<accession>A0ABU9QLS3</accession>
<dbReference type="InterPro" id="IPR015424">
    <property type="entry name" value="PyrdxlP-dep_Trfase"/>
</dbReference>
<name>A0ABU9QLS3_9BURK</name>
<dbReference type="Pfam" id="PF00202">
    <property type="entry name" value="Aminotran_3"/>
    <property type="match status" value="1"/>
</dbReference>
<keyword evidence="4" id="KW-0032">Aminotransferase</keyword>
<dbReference type="PANTHER" id="PTHR43713">
    <property type="entry name" value="GLUTAMATE-1-SEMIALDEHYDE 2,1-AMINOMUTASE"/>
    <property type="match status" value="1"/>
</dbReference>
<keyword evidence="5" id="KW-1185">Reference proteome</keyword>
<sequence length="454" mass="48861">MTTSTLSAAQPAAPRELTTPAEALAAAAHAFAARNPKSARQYELATGVMPGGNTRSVLFYEPFPLAMTKGEGCRLWDADSHEYLDFIAEFSAGIYGHSDPQIRRAIDAALDDGLNLSGHNLLESRLAKAVCERFTSLQSVRFTNSGTEANLMMLAAARAFTGRSKVVVFVGGYHGGVLTFGRGPNAVNVPHEFLYARYNDVNSVARLLHDNPSEVAAILVEPMQGASGCIVGDRDFLKGLRELATAHGALLMFDEVMTSRLAPGGLQSTLEIVPDLTSLGKYIGGGMSFGAFGGRADIMQLFDPRRSGALQHAGTFNNNVMTMAAGFTGLTQVYTPEAALALTARGDTLRDALNARFSAANVALRFIGVGSLMNLQITDRPVRSVRDIDASLNVFKDLFFFHLLENGIYIARRGYVVLSLPVGDAETARFEAAVASFIERYGHLLPKSKETDRQ</sequence>
<comment type="similarity">
    <text evidence="3">Belongs to the class-III pyridoxal-phosphate-dependent aminotransferase family.</text>
</comment>
<dbReference type="InterPro" id="IPR015422">
    <property type="entry name" value="PyrdxlP-dep_Trfase_small"/>
</dbReference>